<sequence>MQVILGAGGDIGRFLAAELKKYTDKIRLVARKPQKVNADDELFPADLTDRNAVRSALQDAEVAYLVVGLPYNSAVWEKQWPVIMQNAIAACLAHQCKLVFFDNVYLYAKEAIPYMTEESRIDPPSRKGKIRAQLVQMINKAIEAKGLTALIARSADFYGPGAKNGILNILVIDNYKKGKRANWQSDATKIHSFTYTPDAARATALLGNTDSAFGQVWHLPTSPEKLTGKQFIELIAQKMGVQPKYFTLSPFVLSLAGLFSKRIKELKEMQYQNNQDYYFDTAKFDKAFPFATTSYEKGIEQILAYDYAG</sequence>
<dbReference type="InterPro" id="IPR036291">
    <property type="entry name" value="NAD(P)-bd_dom_sf"/>
</dbReference>
<dbReference type="AlphaFoldDB" id="A0A1A9HZH9"/>
<dbReference type="RefSeq" id="WP_067753864.1">
    <property type="nucleotide sequence ID" value="NZ_CP015772.1"/>
</dbReference>
<dbReference type="SUPFAM" id="SSF51735">
    <property type="entry name" value="NAD(P)-binding Rossmann-fold domains"/>
    <property type="match status" value="1"/>
</dbReference>
<dbReference type="Pfam" id="PF01370">
    <property type="entry name" value="Epimerase"/>
    <property type="match status" value="1"/>
</dbReference>
<name>A0A1A9HZH9_9BACT</name>
<dbReference type="EMBL" id="CP015772">
    <property type="protein sequence ID" value="ANH80786.1"/>
    <property type="molecule type" value="Genomic_DNA"/>
</dbReference>
<evidence type="ECO:0000259" key="1">
    <source>
        <dbReference type="Pfam" id="PF01370"/>
    </source>
</evidence>
<dbReference type="PANTHER" id="PTHR43245:SF13">
    <property type="entry name" value="UDP-D-APIOSE_UDP-D-XYLOSE SYNTHASE 2"/>
    <property type="match status" value="1"/>
</dbReference>
<protein>
    <submittedName>
        <fullName evidence="2">NAD-dependent dehydratase</fullName>
    </submittedName>
</protein>
<dbReference type="InterPro" id="IPR050177">
    <property type="entry name" value="Lipid_A_modif_metabolic_enz"/>
</dbReference>
<gene>
    <name evidence="2" type="ORF">A8C56_07150</name>
</gene>
<evidence type="ECO:0000313" key="3">
    <source>
        <dbReference type="Proteomes" id="UP000077667"/>
    </source>
</evidence>
<dbReference type="InterPro" id="IPR001509">
    <property type="entry name" value="Epimerase_deHydtase"/>
</dbReference>
<accession>A0A1A9HZH9</accession>
<feature type="domain" description="NAD-dependent epimerase/dehydratase" evidence="1">
    <location>
        <begin position="3"/>
        <end position="208"/>
    </location>
</feature>
<dbReference type="KEGG" id="nia:A8C56_07150"/>
<dbReference type="PANTHER" id="PTHR43245">
    <property type="entry name" value="BIFUNCTIONAL POLYMYXIN RESISTANCE PROTEIN ARNA"/>
    <property type="match status" value="1"/>
</dbReference>
<dbReference type="STRING" id="1176587.A8C56_07150"/>
<dbReference type="Gene3D" id="3.40.50.720">
    <property type="entry name" value="NAD(P)-binding Rossmann-like Domain"/>
    <property type="match status" value="1"/>
</dbReference>
<proteinExistence type="predicted"/>
<evidence type="ECO:0000313" key="2">
    <source>
        <dbReference type="EMBL" id="ANH80786.1"/>
    </source>
</evidence>
<organism evidence="2 3">
    <name type="scientific">Niabella ginsenosidivorans</name>
    <dbReference type="NCBI Taxonomy" id="1176587"/>
    <lineage>
        <taxon>Bacteria</taxon>
        <taxon>Pseudomonadati</taxon>
        <taxon>Bacteroidota</taxon>
        <taxon>Chitinophagia</taxon>
        <taxon>Chitinophagales</taxon>
        <taxon>Chitinophagaceae</taxon>
        <taxon>Niabella</taxon>
    </lineage>
</organism>
<dbReference type="Proteomes" id="UP000077667">
    <property type="component" value="Chromosome"/>
</dbReference>
<dbReference type="OrthoDB" id="112777at2"/>
<keyword evidence="3" id="KW-1185">Reference proteome</keyword>
<reference evidence="2 3" key="1">
    <citation type="submission" date="2016-05" db="EMBL/GenBank/DDBJ databases">
        <title>Niabella ginsenosidivorans BS26 whole genome sequencing.</title>
        <authorList>
            <person name="Im W.T."/>
            <person name="Siddiqi M.Z."/>
        </authorList>
    </citation>
    <scope>NUCLEOTIDE SEQUENCE [LARGE SCALE GENOMIC DNA]</scope>
    <source>
        <strain evidence="2 3">BS26</strain>
    </source>
</reference>